<comment type="similarity">
    <text evidence="3">Belongs to the TPT transporter family. SLC35D subfamily.</text>
</comment>
<name>Q0CTV0_ASPTN</name>
<feature type="transmembrane region" description="Helical" evidence="9">
    <location>
        <begin position="290"/>
        <end position="314"/>
    </location>
</feature>
<dbReference type="InterPro" id="IPR050186">
    <property type="entry name" value="TPT_transporter"/>
</dbReference>
<evidence type="ECO:0000256" key="5">
    <source>
        <dbReference type="ARBA" id="ARBA00022692"/>
    </source>
</evidence>
<dbReference type="Pfam" id="PF03151">
    <property type="entry name" value="TPT"/>
    <property type="match status" value="1"/>
</dbReference>
<evidence type="ECO:0000256" key="1">
    <source>
        <dbReference type="ARBA" id="ARBA00003420"/>
    </source>
</evidence>
<proteinExistence type="inferred from homology"/>
<dbReference type="eggNOG" id="KOG1441">
    <property type="taxonomic scope" value="Eukaryota"/>
</dbReference>
<keyword evidence="6" id="KW-0256">Endoplasmic reticulum</keyword>
<feature type="transmembrane region" description="Helical" evidence="9">
    <location>
        <begin position="42"/>
        <end position="63"/>
    </location>
</feature>
<feature type="transmembrane region" description="Helical" evidence="9">
    <location>
        <begin position="83"/>
        <end position="108"/>
    </location>
</feature>
<evidence type="ECO:0000313" key="11">
    <source>
        <dbReference type="EMBL" id="EAU36158.1"/>
    </source>
</evidence>
<evidence type="ECO:0000256" key="3">
    <source>
        <dbReference type="ARBA" id="ARBA00010425"/>
    </source>
</evidence>
<dbReference type="PANTHER" id="PTHR11132">
    <property type="entry name" value="SOLUTE CARRIER FAMILY 35"/>
    <property type="match status" value="1"/>
</dbReference>
<dbReference type="GeneID" id="4317633"/>
<organism evidence="11 12">
    <name type="scientific">Aspergillus terreus (strain NIH 2624 / FGSC A1156)</name>
    <dbReference type="NCBI Taxonomy" id="341663"/>
    <lineage>
        <taxon>Eukaryota</taxon>
        <taxon>Fungi</taxon>
        <taxon>Dikarya</taxon>
        <taxon>Ascomycota</taxon>
        <taxon>Pezizomycotina</taxon>
        <taxon>Eurotiomycetes</taxon>
        <taxon>Eurotiomycetidae</taxon>
        <taxon>Eurotiales</taxon>
        <taxon>Aspergillaceae</taxon>
        <taxon>Aspergillus</taxon>
        <taxon>Aspergillus subgen. Circumdati</taxon>
    </lineage>
</organism>
<gene>
    <name evidence="11" type="ORF">ATEG_02884</name>
</gene>
<reference evidence="12" key="1">
    <citation type="submission" date="2005-09" db="EMBL/GenBank/DDBJ databases">
        <title>Annotation of the Aspergillus terreus NIH2624 genome.</title>
        <authorList>
            <person name="Birren B.W."/>
            <person name="Lander E.S."/>
            <person name="Galagan J.E."/>
            <person name="Nusbaum C."/>
            <person name="Devon K."/>
            <person name="Henn M."/>
            <person name="Ma L.-J."/>
            <person name="Jaffe D.B."/>
            <person name="Butler J."/>
            <person name="Alvarez P."/>
            <person name="Gnerre S."/>
            <person name="Grabherr M."/>
            <person name="Kleber M."/>
            <person name="Mauceli E.W."/>
            <person name="Brockman W."/>
            <person name="Rounsley S."/>
            <person name="Young S.K."/>
            <person name="LaButti K."/>
            <person name="Pushparaj V."/>
            <person name="DeCaprio D."/>
            <person name="Crawford M."/>
            <person name="Koehrsen M."/>
            <person name="Engels R."/>
            <person name="Montgomery P."/>
            <person name="Pearson M."/>
            <person name="Howarth C."/>
            <person name="Larson L."/>
            <person name="Luoma S."/>
            <person name="White J."/>
            <person name="Alvarado L."/>
            <person name="Kodira C.D."/>
            <person name="Zeng Q."/>
            <person name="Oleary S."/>
            <person name="Yandava C."/>
            <person name="Denning D.W."/>
            <person name="Nierman W.C."/>
            <person name="Milne T."/>
            <person name="Madden K."/>
        </authorList>
    </citation>
    <scope>NUCLEOTIDE SEQUENCE [LARGE SCALE GENOMIC DNA]</scope>
    <source>
        <strain evidence="12">NIH 2624 / FGSC A1156</strain>
    </source>
</reference>
<dbReference type="RefSeq" id="XP_001212062.1">
    <property type="nucleotide sequence ID" value="XM_001212062.1"/>
</dbReference>
<keyword evidence="8 9" id="KW-0472">Membrane</keyword>
<keyword evidence="5 9" id="KW-0812">Transmembrane</keyword>
<evidence type="ECO:0000256" key="4">
    <source>
        <dbReference type="ARBA" id="ARBA00011182"/>
    </source>
</evidence>
<dbReference type="GO" id="GO:0005789">
    <property type="term" value="C:endoplasmic reticulum membrane"/>
    <property type="evidence" value="ECO:0007669"/>
    <property type="project" value="UniProtKB-SubCell"/>
</dbReference>
<protein>
    <recommendedName>
        <fullName evidence="10">Sugar phosphate transporter domain-containing protein</fullName>
    </recommendedName>
</protein>
<feature type="transmembrane region" description="Helical" evidence="9">
    <location>
        <begin position="15"/>
        <end position="36"/>
    </location>
</feature>
<evidence type="ECO:0000256" key="7">
    <source>
        <dbReference type="ARBA" id="ARBA00022989"/>
    </source>
</evidence>
<dbReference type="InterPro" id="IPR037185">
    <property type="entry name" value="EmrE-like"/>
</dbReference>
<feature type="transmembrane region" description="Helical" evidence="9">
    <location>
        <begin position="237"/>
        <end position="254"/>
    </location>
</feature>
<keyword evidence="7 9" id="KW-1133">Transmembrane helix</keyword>
<accession>Q0CTV0</accession>
<comment type="function">
    <text evidence="1">Involved in the import of GDP-mannose from the cytoplasm into the Golgi lumen.</text>
</comment>
<dbReference type="OrthoDB" id="6418713at2759"/>
<dbReference type="HOGENOM" id="CLU_022332_0_2_1"/>
<feature type="transmembrane region" description="Helical" evidence="9">
    <location>
        <begin position="261"/>
        <end position="284"/>
    </location>
</feature>
<feature type="transmembrane region" description="Helical" evidence="9">
    <location>
        <begin position="114"/>
        <end position="133"/>
    </location>
</feature>
<dbReference type="OMA" id="VVMIQVM"/>
<evidence type="ECO:0000259" key="10">
    <source>
        <dbReference type="Pfam" id="PF03151"/>
    </source>
</evidence>
<evidence type="ECO:0000256" key="8">
    <source>
        <dbReference type="ARBA" id="ARBA00023136"/>
    </source>
</evidence>
<dbReference type="InterPro" id="IPR004853">
    <property type="entry name" value="Sugar_P_trans_dom"/>
</dbReference>
<dbReference type="AlphaFoldDB" id="Q0CTV0"/>
<sequence length="342" mass="37708">MGAILGGSAEPQLRVVVHICIWICLSIGTILFNKWILAPERFNYPIILTTWHLLFTTIATQVLAKTTTLLKGRTTINMTPAFYIRSIAPIGILYSGSLICSNIAYVYLNVSFAQMLKALGPVVSLLTAWAWGVEKPSIKVFTRILVIAFGVVLAGTGEIQFSWLGFAFQMACLVFDANRLVMVQILLSGNGVKMDPLVSLYYTAPSCVLMNAIVVGYTEYSAFNWDAVYRTGPHVLLLNAMLGFMLNISIYLLIQKTSGLVMALVSIPKNIVLVLLSVAIWSTQISGIQIIGYSISLLALLYHAVGWEAINALWEKLRGLWREPKSPEKEDSLLGNATRENV</sequence>
<comment type="subcellular location">
    <subcellularLocation>
        <location evidence="2">Endoplasmic reticulum membrane</location>
        <topology evidence="2">Multi-pass membrane protein</topology>
    </subcellularLocation>
</comment>
<comment type="subunit">
    <text evidence="4">Homooligomer.</text>
</comment>
<feature type="transmembrane region" description="Helical" evidence="9">
    <location>
        <begin position="140"/>
        <end position="157"/>
    </location>
</feature>
<evidence type="ECO:0000256" key="6">
    <source>
        <dbReference type="ARBA" id="ARBA00022824"/>
    </source>
</evidence>
<feature type="transmembrane region" description="Helical" evidence="9">
    <location>
        <begin position="199"/>
        <end position="217"/>
    </location>
</feature>
<feature type="domain" description="Sugar phosphate transporter" evidence="10">
    <location>
        <begin position="14"/>
        <end position="298"/>
    </location>
</feature>
<dbReference type="Proteomes" id="UP000007963">
    <property type="component" value="Unassembled WGS sequence"/>
</dbReference>
<dbReference type="VEuPathDB" id="FungiDB:ATEG_02884"/>
<dbReference type="EMBL" id="CH476597">
    <property type="protein sequence ID" value="EAU36158.1"/>
    <property type="molecule type" value="Genomic_DNA"/>
</dbReference>
<evidence type="ECO:0000313" key="12">
    <source>
        <dbReference type="Proteomes" id="UP000007963"/>
    </source>
</evidence>
<evidence type="ECO:0000256" key="9">
    <source>
        <dbReference type="SAM" id="Phobius"/>
    </source>
</evidence>
<evidence type="ECO:0000256" key="2">
    <source>
        <dbReference type="ARBA" id="ARBA00004477"/>
    </source>
</evidence>
<dbReference type="SUPFAM" id="SSF103481">
    <property type="entry name" value="Multidrug resistance efflux transporter EmrE"/>
    <property type="match status" value="1"/>
</dbReference>